<feature type="compositionally biased region" description="Low complexity" evidence="2">
    <location>
        <begin position="177"/>
        <end position="214"/>
    </location>
</feature>
<keyword evidence="5" id="KW-1185">Reference proteome</keyword>
<name>A0A4Y7TUM7_COPMI</name>
<dbReference type="STRING" id="71717.A0A4Y7TUM7"/>
<protein>
    <recommendedName>
        <fullName evidence="6">RlpA-like protein double-psi beta-barrel domain-containing protein</fullName>
    </recommendedName>
</protein>
<dbReference type="PANTHER" id="PTHR31836">
    <property type="match status" value="1"/>
</dbReference>
<dbReference type="InterPro" id="IPR051477">
    <property type="entry name" value="Expansin_CellWall"/>
</dbReference>
<evidence type="ECO:0000313" key="4">
    <source>
        <dbReference type="EMBL" id="TEB37877.1"/>
    </source>
</evidence>
<evidence type="ECO:0008006" key="6">
    <source>
        <dbReference type="Google" id="ProtNLM"/>
    </source>
</evidence>
<dbReference type="OrthoDB" id="623670at2759"/>
<dbReference type="PANTHER" id="PTHR31836:SF28">
    <property type="entry name" value="SRCR DOMAIN-CONTAINING PROTEIN-RELATED"/>
    <property type="match status" value="1"/>
</dbReference>
<dbReference type="AlphaFoldDB" id="A0A4Y7TUM7"/>
<gene>
    <name evidence="4" type="ORF">FA13DRAFT_1725498</name>
</gene>
<comment type="caution">
    <text evidence="4">The sequence shown here is derived from an EMBL/GenBank/DDBJ whole genome shotgun (WGS) entry which is preliminary data.</text>
</comment>
<evidence type="ECO:0000256" key="2">
    <source>
        <dbReference type="SAM" id="MobiDB-lite"/>
    </source>
</evidence>
<sequence length="252" mass="27120">MQLLIKQTLAGFILANAYVALASHSVHAGAQQRRAQHRAIARTELEVPTNMTEGELYPRGPNSRWSWYDTEETGNPGACGRHIKNSDFAVARPLSEFSFANDCFKQVTLTFEGRTAVATVMDACQICPPNGLDLSKGLFKYIAPNGDGIVHGSWTWGAKAEEPKPPKTTTKPPPPKTTTTTKARKSSTTTTSTTSTSSSSTNATTTTTSESATSTVSIAAPTNTFYQENNLAGMQDVLVRMGDFVVVSSHEL</sequence>
<feature type="region of interest" description="Disordered" evidence="2">
    <location>
        <begin position="158"/>
        <end position="214"/>
    </location>
</feature>
<dbReference type="Gene3D" id="2.40.40.10">
    <property type="entry name" value="RlpA-like domain"/>
    <property type="match status" value="1"/>
</dbReference>
<dbReference type="EMBL" id="QPFP01000003">
    <property type="protein sequence ID" value="TEB37877.1"/>
    <property type="molecule type" value="Genomic_DNA"/>
</dbReference>
<dbReference type="SUPFAM" id="SSF50685">
    <property type="entry name" value="Barwin-like endoglucanases"/>
    <property type="match status" value="1"/>
</dbReference>
<keyword evidence="1 3" id="KW-0732">Signal</keyword>
<dbReference type="CDD" id="cd22191">
    <property type="entry name" value="DPBB_RlpA_EXP_N-like"/>
    <property type="match status" value="1"/>
</dbReference>
<proteinExistence type="predicted"/>
<feature type="chain" id="PRO_5021227421" description="RlpA-like protein double-psi beta-barrel domain-containing protein" evidence="3">
    <location>
        <begin position="23"/>
        <end position="252"/>
    </location>
</feature>
<evidence type="ECO:0000256" key="3">
    <source>
        <dbReference type="SAM" id="SignalP"/>
    </source>
</evidence>
<evidence type="ECO:0000313" key="5">
    <source>
        <dbReference type="Proteomes" id="UP000298030"/>
    </source>
</evidence>
<dbReference type="InterPro" id="IPR036908">
    <property type="entry name" value="RlpA-like_sf"/>
</dbReference>
<organism evidence="4 5">
    <name type="scientific">Coprinellus micaceus</name>
    <name type="common">Glistening ink-cap mushroom</name>
    <name type="synonym">Coprinus micaceus</name>
    <dbReference type="NCBI Taxonomy" id="71717"/>
    <lineage>
        <taxon>Eukaryota</taxon>
        <taxon>Fungi</taxon>
        <taxon>Dikarya</taxon>
        <taxon>Basidiomycota</taxon>
        <taxon>Agaricomycotina</taxon>
        <taxon>Agaricomycetes</taxon>
        <taxon>Agaricomycetidae</taxon>
        <taxon>Agaricales</taxon>
        <taxon>Agaricineae</taxon>
        <taxon>Psathyrellaceae</taxon>
        <taxon>Coprinellus</taxon>
    </lineage>
</organism>
<dbReference type="Proteomes" id="UP000298030">
    <property type="component" value="Unassembled WGS sequence"/>
</dbReference>
<feature type="signal peptide" evidence="3">
    <location>
        <begin position="1"/>
        <end position="22"/>
    </location>
</feature>
<accession>A0A4Y7TUM7</accession>
<evidence type="ECO:0000256" key="1">
    <source>
        <dbReference type="ARBA" id="ARBA00022729"/>
    </source>
</evidence>
<reference evidence="4 5" key="1">
    <citation type="journal article" date="2019" name="Nat. Ecol. Evol.">
        <title>Megaphylogeny resolves global patterns of mushroom evolution.</title>
        <authorList>
            <person name="Varga T."/>
            <person name="Krizsan K."/>
            <person name="Foldi C."/>
            <person name="Dima B."/>
            <person name="Sanchez-Garcia M."/>
            <person name="Sanchez-Ramirez S."/>
            <person name="Szollosi G.J."/>
            <person name="Szarkandi J.G."/>
            <person name="Papp V."/>
            <person name="Albert L."/>
            <person name="Andreopoulos W."/>
            <person name="Angelini C."/>
            <person name="Antonin V."/>
            <person name="Barry K.W."/>
            <person name="Bougher N.L."/>
            <person name="Buchanan P."/>
            <person name="Buyck B."/>
            <person name="Bense V."/>
            <person name="Catcheside P."/>
            <person name="Chovatia M."/>
            <person name="Cooper J."/>
            <person name="Damon W."/>
            <person name="Desjardin D."/>
            <person name="Finy P."/>
            <person name="Geml J."/>
            <person name="Haridas S."/>
            <person name="Hughes K."/>
            <person name="Justo A."/>
            <person name="Karasinski D."/>
            <person name="Kautmanova I."/>
            <person name="Kiss B."/>
            <person name="Kocsube S."/>
            <person name="Kotiranta H."/>
            <person name="LaButti K.M."/>
            <person name="Lechner B.E."/>
            <person name="Liimatainen K."/>
            <person name="Lipzen A."/>
            <person name="Lukacs Z."/>
            <person name="Mihaltcheva S."/>
            <person name="Morgado L.N."/>
            <person name="Niskanen T."/>
            <person name="Noordeloos M.E."/>
            <person name="Ohm R.A."/>
            <person name="Ortiz-Santana B."/>
            <person name="Ovrebo C."/>
            <person name="Racz N."/>
            <person name="Riley R."/>
            <person name="Savchenko A."/>
            <person name="Shiryaev A."/>
            <person name="Soop K."/>
            <person name="Spirin V."/>
            <person name="Szebenyi C."/>
            <person name="Tomsovsky M."/>
            <person name="Tulloss R.E."/>
            <person name="Uehling J."/>
            <person name="Grigoriev I.V."/>
            <person name="Vagvolgyi C."/>
            <person name="Papp T."/>
            <person name="Martin F.M."/>
            <person name="Miettinen O."/>
            <person name="Hibbett D.S."/>
            <person name="Nagy L.G."/>
        </authorList>
    </citation>
    <scope>NUCLEOTIDE SEQUENCE [LARGE SCALE GENOMIC DNA]</scope>
    <source>
        <strain evidence="4 5">FP101781</strain>
    </source>
</reference>